<dbReference type="Gramene" id="rna7016">
    <property type="protein sequence ID" value="RHN82826.1"/>
    <property type="gene ID" value="gene7016"/>
</dbReference>
<reference evidence="1" key="1">
    <citation type="journal article" date="2018" name="Nat. Plants">
        <title>Whole-genome landscape of Medicago truncatula symbiotic genes.</title>
        <authorList>
            <person name="Pecrix Y."/>
            <person name="Gamas P."/>
            <person name="Carrere S."/>
        </authorList>
    </citation>
    <scope>NUCLEOTIDE SEQUENCE</scope>
    <source>
        <tissue evidence="1">Leaves</tissue>
    </source>
</reference>
<sequence length="64" mass="7195">MGNLQSFESSPMGSELDFHDVLFDVDYKVSFIGRQANSVVHKIAKEALSIAKSPIFLSEFCFYC</sequence>
<name>A0A396JXF0_MEDTR</name>
<proteinExistence type="predicted"/>
<dbReference type="EMBL" id="PSQE01000001">
    <property type="protein sequence ID" value="RHN82826.1"/>
    <property type="molecule type" value="Genomic_DNA"/>
</dbReference>
<evidence type="ECO:0000313" key="1">
    <source>
        <dbReference type="EMBL" id="RHN82826.1"/>
    </source>
</evidence>
<dbReference type="AlphaFoldDB" id="A0A396JXF0"/>
<gene>
    <name evidence="1" type="ORF">MtrunA17_Chr1g0213941</name>
</gene>
<dbReference type="Proteomes" id="UP000265566">
    <property type="component" value="Chromosome 1"/>
</dbReference>
<organism evidence="1">
    <name type="scientific">Medicago truncatula</name>
    <name type="common">Barrel medic</name>
    <name type="synonym">Medicago tribuloides</name>
    <dbReference type="NCBI Taxonomy" id="3880"/>
    <lineage>
        <taxon>Eukaryota</taxon>
        <taxon>Viridiplantae</taxon>
        <taxon>Streptophyta</taxon>
        <taxon>Embryophyta</taxon>
        <taxon>Tracheophyta</taxon>
        <taxon>Spermatophyta</taxon>
        <taxon>Magnoliopsida</taxon>
        <taxon>eudicotyledons</taxon>
        <taxon>Gunneridae</taxon>
        <taxon>Pentapetalae</taxon>
        <taxon>rosids</taxon>
        <taxon>fabids</taxon>
        <taxon>Fabales</taxon>
        <taxon>Fabaceae</taxon>
        <taxon>Papilionoideae</taxon>
        <taxon>50 kb inversion clade</taxon>
        <taxon>NPAAA clade</taxon>
        <taxon>Hologalegina</taxon>
        <taxon>IRL clade</taxon>
        <taxon>Trifolieae</taxon>
        <taxon>Medicago</taxon>
    </lineage>
</organism>
<accession>A0A396JXF0</accession>
<protein>
    <submittedName>
        <fullName evidence="1">Uncharacterized protein</fullName>
    </submittedName>
</protein>
<comment type="caution">
    <text evidence="1">The sequence shown here is derived from an EMBL/GenBank/DDBJ whole genome shotgun (WGS) entry which is preliminary data.</text>
</comment>